<dbReference type="OrthoDB" id="9809977at2"/>
<protein>
    <recommendedName>
        <fullName evidence="4">F420-dependent oxidoreductase</fullName>
    </recommendedName>
</protein>
<keyword evidence="1" id="KW-0472">Membrane</keyword>
<evidence type="ECO:0008006" key="4">
    <source>
        <dbReference type="Google" id="ProtNLM"/>
    </source>
</evidence>
<feature type="transmembrane region" description="Helical" evidence="1">
    <location>
        <begin position="177"/>
        <end position="197"/>
    </location>
</feature>
<evidence type="ECO:0000256" key="1">
    <source>
        <dbReference type="SAM" id="Phobius"/>
    </source>
</evidence>
<dbReference type="EMBL" id="NWUF01000015">
    <property type="protein sequence ID" value="PCE41477.1"/>
    <property type="molecule type" value="Genomic_DNA"/>
</dbReference>
<keyword evidence="1" id="KW-0812">Transmembrane</keyword>
<reference evidence="2 3" key="1">
    <citation type="submission" date="2017-09" db="EMBL/GenBank/DDBJ databases">
        <title>The Catabolism of 3,6-Dichlorosalicylic acid is Initiated by the Cytochrome P450 Monooxygenase DsmABC in Rhizorhabdus dicambivorans Ndbn-20.</title>
        <authorList>
            <person name="Na L."/>
        </authorList>
    </citation>
    <scope>NUCLEOTIDE SEQUENCE [LARGE SCALE GENOMIC DNA]</scope>
    <source>
        <strain evidence="2 3">Ndbn-20m</strain>
    </source>
</reference>
<comment type="caution">
    <text evidence="2">The sequence shown here is derived from an EMBL/GenBank/DDBJ whole genome shotgun (WGS) entry which is preliminary data.</text>
</comment>
<feature type="transmembrane region" description="Helical" evidence="1">
    <location>
        <begin position="105"/>
        <end position="126"/>
    </location>
</feature>
<dbReference type="RefSeq" id="WP_066968050.1">
    <property type="nucleotide sequence ID" value="NZ_CP023449.1"/>
</dbReference>
<evidence type="ECO:0000313" key="2">
    <source>
        <dbReference type="EMBL" id="PCE41477.1"/>
    </source>
</evidence>
<feature type="transmembrane region" description="Helical" evidence="1">
    <location>
        <begin position="40"/>
        <end position="62"/>
    </location>
</feature>
<dbReference type="NCBIfam" id="NF038065">
    <property type="entry name" value="Pr6Pr"/>
    <property type="match status" value="1"/>
</dbReference>
<keyword evidence="1" id="KW-1133">Transmembrane helix</keyword>
<keyword evidence="3" id="KW-1185">Reference proteome</keyword>
<proteinExistence type="predicted"/>
<feature type="transmembrane region" description="Helical" evidence="1">
    <location>
        <begin position="138"/>
        <end position="157"/>
    </location>
</feature>
<evidence type="ECO:0000313" key="3">
    <source>
        <dbReference type="Proteomes" id="UP000218934"/>
    </source>
</evidence>
<dbReference type="Proteomes" id="UP000218934">
    <property type="component" value="Unassembled WGS sequence"/>
</dbReference>
<organism evidence="2 3">
    <name type="scientific">Rhizorhabdus dicambivorans</name>
    <dbReference type="NCBI Taxonomy" id="1850238"/>
    <lineage>
        <taxon>Bacteria</taxon>
        <taxon>Pseudomonadati</taxon>
        <taxon>Pseudomonadota</taxon>
        <taxon>Alphaproteobacteria</taxon>
        <taxon>Sphingomonadales</taxon>
        <taxon>Sphingomonadaceae</taxon>
        <taxon>Rhizorhabdus</taxon>
    </lineage>
</organism>
<dbReference type="InterPro" id="IPR049713">
    <property type="entry name" value="Pr6Pr-like"/>
</dbReference>
<name>A0A2A4FTG4_9SPHN</name>
<dbReference type="KEGG" id="rdi:CMV14_02980"/>
<sequence length="204" mass="22264">MSIVRLAHALVALSALAGIALHYAILLTRDVDMLYYSIRFLSYFTIQTNALVAAAAIGVALGRGRLHRWATRPAVRTAISLHILVVAIVFHLLLGHMVPPGALGWWGNLLLHTVTPAAWLACWIAFPPHGGIDPVAPLRWIVFPLIFAGWSLARGAIDGFYPYFFLDAGQFGYARTLANIAALGFLFFAVGHALRAIDLRLART</sequence>
<accession>A0A2A4FTG4</accession>
<feature type="transmembrane region" description="Helical" evidence="1">
    <location>
        <begin position="74"/>
        <end position="93"/>
    </location>
</feature>
<dbReference type="AlphaFoldDB" id="A0A2A4FTG4"/>
<gene>
    <name evidence="2" type="ORF">COO09_15405</name>
</gene>